<protein>
    <submittedName>
        <fullName evidence="1">Uncharacterized protein</fullName>
    </submittedName>
</protein>
<evidence type="ECO:0000313" key="2">
    <source>
        <dbReference type="Proteomes" id="UP001595755"/>
    </source>
</evidence>
<comment type="caution">
    <text evidence="1">The sequence shown here is derived from an EMBL/GenBank/DDBJ whole genome shotgun (WGS) entry which is preliminary data.</text>
</comment>
<evidence type="ECO:0000313" key="1">
    <source>
        <dbReference type="EMBL" id="MFC4306064.1"/>
    </source>
</evidence>
<dbReference type="EMBL" id="JBHSED010000055">
    <property type="protein sequence ID" value="MFC4306064.1"/>
    <property type="molecule type" value="Genomic_DNA"/>
</dbReference>
<name>A0ABV8SER5_9BACL</name>
<keyword evidence="2" id="KW-1185">Reference proteome</keyword>
<accession>A0ABV8SER5</accession>
<organism evidence="1 2">
    <name type="scientific">Cohnella boryungensis</name>
    <dbReference type="NCBI Taxonomy" id="768479"/>
    <lineage>
        <taxon>Bacteria</taxon>
        <taxon>Bacillati</taxon>
        <taxon>Bacillota</taxon>
        <taxon>Bacilli</taxon>
        <taxon>Bacillales</taxon>
        <taxon>Paenibacillaceae</taxon>
        <taxon>Cohnella</taxon>
    </lineage>
</organism>
<sequence length="78" mass="9398">SIYYRSCAFIRGIIKGTWNYWIQEAMVRSGFSYSYLQLKYYLLHKSSFPVEINNPDEWIEKIESKLNEELELINKIIL</sequence>
<gene>
    <name evidence="1" type="ORF">ACFO1S_21775</name>
</gene>
<dbReference type="Proteomes" id="UP001595755">
    <property type="component" value="Unassembled WGS sequence"/>
</dbReference>
<feature type="non-terminal residue" evidence="1">
    <location>
        <position position="1"/>
    </location>
</feature>
<reference evidence="2" key="1">
    <citation type="journal article" date="2019" name="Int. J. Syst. Evol. Microbiol.">
        <title>The Global Catalogue of Microorganisms (GCM) 10K type strain sequencing project: providing services to taxonomists for standard genome sequencing and annotation.</title>
        <authorList>
            <consortium name="The Broad Institute Genomics Platform"/>
            <consortium name="The Broad Institute Genome Sequencing Center for Infectious Disease"/>
            <person name="Wu L."/>
            <person name="Ma J."/>
        </authorList>
    </citation>
    <scope>NUCLEOTIDE SEQUENCE [LARGE SCALE GENOMIC DNA]</scope>
    <source>
        <strain evidence="2">CGMCC 4.1641</strain>
    </source>
</reference>
<dbReference type="RefSeq" id="WP_378127561.1">
    <property type="nucleotide sequence ID" value="NZ_JBHSED010000055.1"/>
</dbReference>
<proteinExistence type="predicted"/>